<evidence type="ECO:0000313" key="3">
    <source>
        <dbReference type="Proteomes" id="UP001461498"/>
    </source>
</evidence>
<dbReference type="EMBL" id="JAPXFL010000007">
    <property type="protein sequence ID" value="KAK9503458.1"/>
    <property type="molecule type" value="Genomic_DNA"/>
</dbReference>
<feature type="transmembrane region" description="Helical" evidence="1">
    <location>
        <begin position="44"/>
        <end position="61"/>
    </location>
</feature>
<keyword evidence="1" id="KW-1133">Transmembrane helix</keyword>
<evidence type="ECO:0008006" key="4">
    <source>
        <dbReference type="Google" id="ProtNLM"/>
    </source>
</evidence>
<sequence>MNRQHVNVLNRQGVKRKSHYLKKTLSMVLLYYRLKIMKILRLEFFHYFLIIIYKINYLIIIKI</sequence>
<protein>
    <recommendedName>
        <fullName evidence="4">Ribosomal protein L20</fullName>
    </recommendedName>
</protein>
<organism evidence="2 3">
    <name type="scientific">Rhynocoris fuscipes</name>
    <dbReference type="NCBI Taxonomy" id="488301"/>
    <lineage>
        <taxon>Eukaryota</taxon>
        <taxon>Metazoa</taxon>
        <taxon>Ecdysozoa</taxon>
        <taxon>Arthropoda</taxon>
        <taxon>Hexapoda</taxon>
        <taxon>Insecta</taxon>
        <taxon>Pterygota</taxon>
        <taxon>Neoptera</taxon>
        <taxon>Paraneoptera</taxon>
        <taxon>Hemiptera</taxon>
        <taxon>Heteroptera</taxon>
        <taxon>Panheteroptera</taxon>
        <taxon>Cimicomorpha</taxon>
        <taxon>Reduviidae</taxon>
        <taxon>Harpactorinae</taxon>
        <taxon>Harpactorini</taxon>
        <taxon>Rhynocoris</taxon>
    </lineage>
</organism>
<dbReference type="AlphaFoldDB" id="A0AAW1CXC5"/>
<name>A0AAW1CXC5_9HEMI</name>
<keyword evidence="1" id="KW-0812">Transmembrane</keyword>
<keyword evidence="1" id="KW-0472">Membrane</keyword>
<comment type="caution">
    <text evidence="2">The sequence shown here is derived from an EMBL/GenBank/DDBJ whole genome shotgun (WGS) entry which is preliminary data.</text>
</comment>
<reference evidence="2 3" key="1">
    <citation type="submission" date="2022-12" db="EMBL/GenBank/DDBJ databases">
        <title>Chromosome-level genome assembly of true bugs.</title>
        <authorList>
            <person name="Ma L."/>
            <person name="Li H."/>
        </authorList>
    </citation>
    <scope>NUCLEOTIDE SEQUENCE [LARGE SCALE GENOMIC DNA]</scope>
    <source>
        <strain evidence="2">Lab_2022b</strain>
    </source>
</reference>
<gene>
    <name evidence="2" type="ORF">O3M35_010008</name>
</gene>
<keyword evidence="3" id="KW-1185">Reference proteome</keyword>
<accession>A0AAW1CXC5</accession>
<dbReference type="Proteomes" id="UP001461498">
    <property type="component" value="Unassembled WGS sequence"/>
</dbReference>
<evidence type="ECO:0000256" key="1">
    <source>
        <dbReference type="SAM" id="Phobius"/>
    </source>
</evidence>
<evidence type="ECO:0000313" key="2">
    <source>
        <dbReference type="EMBL" id="KAK9503458.1"/>
    </source>
</evidence>
<proteinExistence type="predicted"/>